<dbReference type="Ensembl" id="ENSMMOT00000015966.1">
    <property type="protein sequence ID" value="ENSMMOP00000015703.1"/>
    <property type="gene ID" value="ENSMMOG00000011984.1"/>
</dbReference>
<evidence type="ECO:0000256" key="2">
    <source>
        <dbReference type="ARBA" id="ARBA00022553"/>
    </source>
</evidence>
<feature type="region of interest" description="Disordered" evidence="3">
    <location>
        <begin position="133"/>
        <end position="157"/>
    </location>
</feature>
<evidence type="ECO:0000256" key="4">
    <source>
        <dbReference type="SAM" id="SignalP"/>
    </source>
</evidence>
<feature type="chain" id="PRO_5018692560" evidence="4">
    <location>
        <begin position="22"/>
        <end position="190"/>
    </location>
</feature>
<dbReference type="GO" id="GO:0003779">
    <property type="term" value="F:actin binding"/>
    <property type="evidence" value="ECO:0007669"/>
    <property type="project" value="TreeGrafter"/>
</dbReference>
<dbReference type="Pfam" id="PF05556">
    <property type="entry name" value="Calsarcin"/>
    <property type="match status" value="1"/>
</dbReference>
<keyword evidence="4" id="KW-0732">Signal</keyword>
<evidence type="ECO:0000256" key="1">
    <source>
        <dbReference type="ARBA" id="ARBA00009126"/>
    </source>
</evidence>
<accession>A0A3Q3WL34</accession>
<dbReference type="PANTHER" id="PTHR15941">
    <property type="entry name" value="MYOZENIN"/>
    <property type="match status" value="1"/>
</dbReference>
<dbReference type="GO" id="GO:0015629">
    <property type="term" value="C:actin cytoskeleton"/>
    <property type="evidence" value="ECO:0007669"/>
    <property type="project" value="TreeGrafter"/>
</dbReference>
<proteinExistence type="inferred from homology"/>
<protein>
    <submittedName>
        <fullName evidence="5">Uncharacterized protein</fullName>
    </submittedName>
</protein>
<dbReference type="InterPro" id="IPR008438">
    <property type="entry name" value="MYOZ"/>
</dbReference>
<name>A0A3Q3WL34_MOLML</name>
<dbReference type="PANTHER" id="PTHR15941:SF9">
    <property type="entry name" value="MYOZENIN-2"/>
    <property type="match status" value="1"/>
</dbReference>
<keyword evidence="2" id="KW-0597">Phosphoprotein</keyword>
<sequence>MIFLTALPISFLFQSTGLPQAEDGNATDSHSSDLPIDEPEKVPSDKANTRTVPDPDSIAPGYGAPLKDVPPERFNSSAVPKSYQSPWEQAIGDDKVLADALIASVPRPNRPGYKSFNRVATPFGGFGRAPAPVPVEAPQVDPLPDDPELQGHAAPGRPSFNHSALGWVLAGGPVPVVPLEHVLIPESDDL</sequence>
<organism evidence="5 6">
    <name type="scientific">Mola mola</name>
    <name type="common">Ocean sunfish</name>
    <name type="synonym">Tetraodon mola</name>
    <dbReference type="NCBI Taxonomy" id="94237"/>
    <lineage>
        <taxon>Eukaryota</taxon>
        <taxon>Metazoa</taxon>
        <taxon>Chordata</taxon>
        <taxon>Craniata</taxon>
        <taxon>Vertebrata</taxon>
        <taxon>Euteleostomi</taxon>
        <taxon>Actinopterygii</taxon>
        <taxon>Neopterygii</taxon>
        <taxon>Teleostei</taxon>
        <taxon>Neoteleostei</taxon>
        <taxon>Acanthomorphata</taxon>
        <taxon>Eupercaria</taxon>
        <taxon>Tetraodontiformes</taxon>
        <taxon>Molidae</taxon>
        <taxon>Mola</taxon>
    </lineage>
</organism>
<feature type="compositionally biased region" description="Basic and acidic residues" evidence="3">
    <location>
        <begin position="38"/>
        <end position="48"/>
    </location>
</feature>
<feature type="region of interest" description="Disordered" evidence="3">
    <location>
        <begin position="20"/>
        <end position="85"/>
    </location>
</feature>
<dbReference type="GO" id="GO:0030018">
    <property type="term" value="C:Z disc"/>
    <property type="evidence" value="ECO:0007669"/>
    <property type="project" value="InterPro"/>
</dbReference>
<comment type="similarity">
    <text evidence="1">Belongs to the myozenin family.</text>
</comment>
<dbReference type="STRING" id="94237.ENSMMOP00000015703"/>
<feature type="signal peptide" evidence="4">
    <location>
        <begin position="1"/>
        <end position="21"/>
    </location>
</feature>
<dbReference type="Proteomes" id="UP000261620">
    <property type="component" value="Unplaced"/>
</dbReference>
<evidence type="ECO:0000256" key="3">
    <source>
        <dbReference type="SAM" id="MobiDB-lite"/>
    </source>
</evidence>
<dbReference type="GO" id="GO:0051373">
    <property type="term" value="F:FATZ binding"/>
    <property type="evidence" value="ECO:0007669"/>
    <property type="project" value="TreeGrafter"/>
</dbReference>
<dbReference type="AlphaFoldDB" id="A0A3Q3WL34"/>
<evidence type="ECO:0000313" key="5">
    <source>
        <dbReference type="Ensembl" id="ENSMMOP00000015703.1"/>
    </source>
</evidence>
<feature type="compositionally biased region" description="Polar residues" evidence="3">
    <location>
        <begin position="74"/>
        <end position="85"/>
    </location>
</feature>
<dbReference type="GO" id="GO:0031433">
    <property type="term" value="F:telethonin binding"/>
    <property type="evidence" value="ECO:0007669"/>
    <property type="project" value="TreeGrafter"/>
</dbReference>
<reference evidence="5" key="1">
    <citation type="submission" date="2025-08" db="UniProtKB">
        <authorList>
            <consortium name="Ensembl"/>
        </authorList>
    </citation>
    <scope>IDENTIFICATION</scope>
</reference>
<keyword evidence="6" id="KW-1185">Reference proteome</keyword>
<evidence type="ECO:0000313" key="6">
    <source>
        <dbReference type="Proteomes" id="UP000261620"/>
    </source>
</evidence>
<reference evidence="5" key="2">
    <citation type="submission" date="2025-09" db="UniProtKB">
        <authorList>
            <consortium name="Ensembl"/>
        </authorList>
    </citation>
    <scope>IDENTIFICATION</scope>
</reference>